<sequence length="112" mass="12430">MTRLPLPDGPWEAWELRRFDGSRLTLAAGADLTYHHGLEVELTDVLYLRCPTALMDPVFREPTAEERAEVVRSTGEEPPVLLAFEADGGGTAPVRCLLAAEAWAVRQGRFPR</sequence>
<gene>
    <name evidence="1" type="ORF">R2363_14570</name>
</gene>
<comment type="caution">
    <text evidence="1">The sequence shown here is derived from an EMBL/GenBank/DDBJ whole genome shotgun (WGS) entry which is preliminary data.</text>
</comment>
<keyword evidence="2" id="KW-1185">Reference proteome</keyword>
<accession>A0ABU4K6M0</accession>
<organism evidence="1 2">
    <name type="scientific">Streptomyces roseolus</name>
    <dbReference type="NCBI Taxonomy" id="67358"/>
    <lineage>
        <taxon>Bacteria</taxon>
        <taxon>Bacillati</taxon>
        <taxon>Actinomycetota</taxon>
        <taxon>Actinomycetes</taxon>
        <taxon>Kitasatosporales</taxon>
        <taxon>Streptomycetaceae</taxon>
        <taxon>Streptomyces</taxon>
    </lineage>
</organism>
<protein>
    <submittedName>
        <fullName evidence="1">Uncharacterized protein</fullName>
    </submittedName>
</protein>
<dbReference type="RefSeq" id="WP_319009801.1">
    <property type="nucleotide sequence ID" value="NZ_JAWJZF010000354.1"/>
</dbReference>
<proteinExistence type="predicted"/>
<reference evidence="1 2" key="1">
    <citation type="submission" date="2023-10" db="EMBL/GenBank/DDBJ databases">
        <authorList>
            <person name="Wang X.X."/>
        </authorList>
    </citation>
    <scope>NUCLEOTIDE SEQUENCE [LARGE SCALE GENOMIC DNA]</scope>
    <source>
        <strain evidence="1 2">NBRC 12816</strain>
    </source>
</reference>
<name>A0ABU4K6M0_9ACTN</name>
<evidence type="ECO:0000313" key="1">
    <source>
        <dbReference type="EMBL" id="MDX2293396.1"/>
    </source>
</evidence>
<dbReference type="EMBL" id="JAWJZF010000354">
    <property type="protein sequence ID" value="MDX2293396.1"/>
    <property type="molecule type" value="Genomic_DNA"/>
</dbReference>
<evidence type="ECO:0000313" key="2">
    <source>
        <dbReference type="Proteomes" id="UP001278571"/>
    </source>
</evidence>
<dbReference type="Proteomes" id="UP001278571">
    <property type="component" value="Unassembled WGS sequence"/>
</dbReference>